<protein>
    <submittedName>
        <fullName evidence="2">Uncharacterized protein</fullName>
    </submittedName>
</protein>
<dbReference type="GO" id="GO:0015643">
    <property type="term" value="F:toxic substance binding"/>
    <property type="evidence" value="ECO:0007669"/>
    <property type="project" value="InterPro"/>
</dbReference>
<dbReference type="GO" id="GO:0030153">
    <property type="term" value="P:bacteriocin immunity"/>
    <property type="evidence" value="ECO:0007669"/>
    <property type="project" value="InterPro"/>
</dbReference>
<sequence length="71" mass="8247">MCAQSFFYGLYAYLVLRGNLELTIAGRPARYLSENNFTLLIFYSLLYIATQVMTFGICSCPLLAHRLWKER</sequence>
<organism evidence="2 3">
    <name type="scientific">Jejubacter calystegiae</name>
    <dbReference type="NCBI Taxonomy" id="2579935"/>
    <lineage>
        <taxon>Bacteria</taxon>
        <taxon>Pseudomonadati</taxon>
        <taxon>Pseudomonadota</taxon>
        <taxon>Gammaproteobacteria</taxon>
        <taxon>Enterobacterales</taxon>
        <taxon>Enterobacteriaceae</taxon>
        <taxon>Jejubacter</taxon>
    </lineage>
</organism>
<accession>A0A4P8YMR8</accession>
<keyword evidence="1" id="KW-0812">Transmembrane</keyword>
<proteinExistence type="predicted"/>
<reference evidence="2 3" key="1">
    <citation type="submission" date="2019-05" db="EMBL/GenBank/DDBJ databases">
        <title>Complete genome sequence of Izhakiella calystegiae KSNA2, an endophyte isolated from beach morning glory (Calystegia soldanella).</title>
        <authorList>
            <person name="Jiang L."/>
            <person name="Jeong J.C."/>
            <person name="Kim C.Y."/>
            <person name="Kim D.H."/>
            <person name="Kim S.W."/>
            <person name="Lee j."/>
        </authorList>
    </citation>
    <scope>NUCLEOTIDE SEQUENCE [LARGE SCALE GENOMIC DNA]</scope>
    <source>
        <strain evidence="2 3">KSNA2</strain>
    </source>
</reference>
<dbReference type="Proteomes" id="UP000302163">
    <property type="component" value="Chromosome"/>
</dbReference>
<evidence type="ECO:0000313" key="3">
    <source>
        <dbReference type="Proteomes" id="UP000302163"/>
    </source>
</evidence>
<evidence type="ECO:0000256" key="1">
    <source>
        <dbReference type="SAM" id="Phobius"/>
    </source>
</evidence>
<gene>
    <name evidence="2" type="ORF">FEM41_17845</name>
</gene>
<keyword evidence="1" id="KW-0472">Membrane</keyword>
<dbReference type="AlphaFoldDB" id="A0A4P8YMR8"/>
<feature type="transmembrane region" description="Helical" evidence="1">
    <location>
        <begin position="40"/>
        <end position="64"/>
    </location>
</feature>
<evidence type="ECO:0000313" key="2">
    <source>
        <dbReference type="EMBL" id="QCT21376.1"/>
    </source>
</evidence>
<dbReference type="EMBL" id="CP040428">
    <property type="protein sequence ID" value="QCT21376.1"/>
    <property type="molecule type" value="Genomic_DNA"/>
</dbReference>
<dbReference type="InterPro" id="IPR005557">
    <property type="entry name" value="Colicin_im"/>
</dbReference>
<name>A0A4P8YMR8_9ENTR</name>
<keyword evidence="3" id="KW-1185">Reference proteome</keyword>
<keyword evidence="1" id="KW-1133">Transmembrane helix</keyword>
<dbReference type="KEGG" id="izh:FEM41_17845"/>
<dbReference type="Pfam" id="PF03857">
    <property type="entry name" value="Colicin_im"/>
    <property type="match status" value="1"/>
</dbReference>